<evidence type="ECO:0000256" key="10">
    <source>
        <dbReference type="RuleBase" id="RU000356"/>
    </source>
</evidence>
<accession>A0ABU6AZX5</accession>
<keyword evidence="6" id="KW-0408">Iron</keyword>
<dbReference type="PANTHER" id="PTHR43396">
    <property type="entry name" value="FLAVOHEMOPROTEIN"/>
    <property type="match status" value="1"/>
</dbReference>
<keyword evidence="4 10" id="KW-0561">Oxygen transport</keyword>
<keyword evidence="14" id="KW-1185">Reference proteome</keyword>
<evidence type="ECO:0000256" key="8">
    <source>
        <dbReference type="ARBA" id="ARBA00048649"/>
    </source>
</evidence>
<comment type="caution">
    <text evidence="13">The sequence shown here is derived from an EMBL/GenBank/DDBJ whole genome shotgun (WGS) entry which is preliminary data.</text>
</comment>
<dbReference type="InterPro" id="IPR039261">
    <property type="entry name" value="FNR_nucleotide-bd"/>
</dbReference>
<dbReference type="Pfam" id="PF00042">
    <property type="entry name" value="Globin"/>
    <property type="match status" value="1"/>
</dbReference>
<feature type="domain" description="Globin" evidence="11">
    <location>
        <begin position="12"/>
        <end position="153"/>
    </location>
</feature>
<dbReference type="Gene3D" id="1.10.490.10">
    <property type="entry name" value="Globins"/>
    <property type="match status" value="1"/>
</dbReference>
<sequence length="414" mass="45045">MNLDSVVRAEPELEPRHAEVVRATLPLVAANIDRITTVFYRTMFGAHPQLLRDTFNRGNQAQGSQQRALAASIATFAAYLVDPALPHPATMLSRIAHKHASLGVTPQQYRIVHENLFAAIVEVLGADVVDDAVAAAWDRVYWMMADTLMDQEKGLYAEAGVDSGDVFRDARVVTRRDDPSGVAVFTVESADPSVELPGFAPGQYVSVGVRLPDGARQLRQYTLVGRPRDGALSFAVKRVDAAGGCPEGEVSSWLHEHLRPGDPLQVTLPFGDVVLDTAAQTPLVLISAGIGVTPTIGVLDYLAAHAPCRRTLIVHADRAPRTHPLRDRLSELTARLEQAEVEIWYEEQTAGARHGRADLSVLAMPEDADVYVCGPTGFLRDMRRQLSALDIPDARVHIEQFTPGDAGAPERVAR</sequence>
<dbReference type="InterPro" id="IPR017938">
    <property type="entry name" value="Riboflavin_synthase-like_b-brl"/>
</dbReference>
<dbReference type="EMBL" id="JAYKYQ010000010">
    <property type="protein sequence ID" value="MEB3513057.1"/>
    <property type="molecule type" value="Genomic_DNA"/>
</dbReference>
<dbReference type="Gene3D" id="2.40.30.10">
    <property type="entry name" value="Translation factors"/>
    <property type="match status" value="1"/>
</dbReference>
<dbReference type="PANTHER" id="PTHR43396:SF3">
    <property type="entry name" value="FLAVOHEMOPROTEIN"/>
    <property type="match status" value="1"/>
</dbReference>
<evidence type="ECO:0000256" key="6">
    <source>
        <dbReference type="ARBA" id="ARBA00023004"/>
    </source>
</evidence>
<dbReference type="SUPFAM" id="SSF52343">
    <property type="entry name" value="Ferredoxin reductase-like, C-terminal NADP-linked domain"/>
    <property type="match status" value="1"/>
</dbReference>
<comment type="similarity">
    <text evidence="1">In the C-terminal section; belongs to the flavoprotein pyridine nucleotide cytochrome reductase family.</text>
</comment>
<evidence type="ECO:0000256" key="1">
    <source>
        <dbReference type="ARBA" id="ARBA00006401"/>
    </source>
</evidence>
<evidence type="ECO:0000256" key="9">
    <source>
        <dbReference type="ARBA" id="ARBA00049433"/>
    </source>
</evidence>
<dbReference type="InterPro" id="IPR012292">
    <property type="entry name" value="Globin/Proto"/>
</dbReference>
<comment type="catalytic activity">
    <reaction evidence="8">
        <text>2 nitric oxide + NADH + 2 O2 = 2 nitrate + NAD(+) + H(+)</text>
        <dbReference type="Rhea" id="RHEA:19469"/>
        <dbReference type="ChEBI" id="CHEBI:15378"/>
        <dbReference type="ChEBI" id="CHEBI:15379"/>
        <dbReference type="ChEBI" id="CHEBI:16480"/>
        <dbReference type="ChEBI" id="CHEBI:17632"/>
        <dbReference type="ChEBI" id="CHEBI:57540"/>
        <dbReference type="ChEBI" id="CHEBI:57945"/>
        <dbReference type="EC" id="1.14.12.17"/>
    </reaction>
</comment>
<evidence type="ECO:0000313" key="14">
    <source>
        <dbReference type="Proteomes" id="UP001348098"/>
    </source>
</evidence>
<evidence type="ECO:0000256" key="3">
    <source>
        <dbReference type="ARBA" id="ARBA00022617"/>
    </source>
</evidence>
<feature type="domain" description="FAD-binding FR-type" evidence="12">
    <location>
        <begin position="165"/>
        <end position="276"/>
    </location>
</feature>
<gene>
    <name evidence="13" type="ORF">U3653_23750</name>
</gene>
<dbReference type="Gene3D" id="3.40.50.80">
    <property type="entry name" value="Nucleotide-binding domain of ferredoxin-NADP reductase (FNR) module"/>
    <property type="match status" value="1"/>
</dbReference>
<dbReference type="CDD" id="cd06184">
    <property type="entry name" value="flavohem_like_fad_nad_binding"/>
    <property type="match status" value="1"/>
</dbReference>
<evidence type="ECO:0000259" key="12">
    <source>
        <dbReference type="PROSITE" id="PS51384"/>
    </source>
</evidence>
<dbReference type="SUPFAM" id="SSF63380">
    <property type="entry name" value="Riboflavin synthase domain-like"/>
    <property type="match status" value="1"/>
</dbReference>
<reference evidence="13 14" key="1">
    <citation type="submission" date="2023-12" db="EMBL/GenBank/DDBJ databases">
        <title>novel species in genus Nocarida.</title>
        <authorList>
            <person name="Li Z."/>
        </authorList>
    </citation>
    <scope>NUCLEOTIDE SEQUENCE [LARGE SCALE GENOMIC DNA]</scope>
    <source>
        <strain evidence="13 14">CDC186</strain>
    </source>
</reference>
<dbReference type="InterPro" id="IPR000971">
    <property type="entry name" value="Globin"/>
</dbReference>
<dbReference type="CDD" id="cd14782">
    <property type="entry name" value="FHb-globin_2"/>
    <property type="match status" value="1"/>
</dbReference>
<dbReference type="RefSeq" id="WP_195082241.1">
    <property type="nucleotide sequence ID" value="NZ_JAYESH010000010.1"/>
</dbReference>
<dbReference type="PROSITE" id="PS51384">
    <property type="entry name" value="FAD_FR"/>
    <property type="match status" value="1"/>
</dbReference>
<comment type="catalytic activity">
    <reaction evidence="9">
        <text>2 nitric oxide + NADPH + 2 O2 = 2 nitrate + NADP(+) + H(+)</text>
        <dbReference type="Rhea" id="RHEA:19465"/>
        <dbReference type="ChEBI" id="CHEBI:15378"/>
        <dbReference type="ChEBI" id="CHEBI:15379"/>
        <dbReference type="ChEBI" id="CHEBI:16480"/>
        <dbReference type="ChEBI" id="CHEBI:17632"/>
        <dbReference type="ChEBI" id="CHEBI:57783"/>
        <dbReference type="ChEBI" id="CHEBI:58349"/>
        <dbReference type="EC" id="1.14.12.17"/>
    </reaction>
</comment>
<keyword evidence="3 10" id="KW-0349">Heme</keyword>
<protein>
    <recommendedName>
        <fullName evidence="2">nitric oxide dioxygenase</fullName>
        <ecNumber evidence="2">1.14.12.17</ecNumber>
    </recommendedName>
</protein>
<evidence type="ECO:0000259" key="11">
    <source>
        <dbReference type="PROSITE" id="PS01033"/>
    </source>
</evidence>
<dbReference type="SUPFAM" id="SSF46458">
    <property type="entry name" value="Globin-like"/>
    <property type="match status" value="1"/>
</dbReference>
<dbReference type="EC" id="1.14.12.17" evidence="2"/>
<keyword evidence="10" id="KW-0813">Transport</keyword>
<organism evidence="13 14">
    <name type="scientific">Nocardia implantans</name>
    <dbReference type="NCBI Taxonomy" id="3108168"/>
    <lineage>
        <taxon>Bacteria</taxon>
        <taxon>Bacillati</taxon>
        <taxon>Actinomycetota</taxon>
        <taxon>Actinomycetes</taxon>
        <taxon>Mycobacteriales</taxon>
        <taxon>Nocardiaceae</taxon>
        <taxon>Nocardia</taxon>
    </lineage>
</organism>
<dbReference type="InterPro" id="IPR001433">
    <property type="entry name" value="OxRdtase_FAD/NAD-bd"/>
</dbReference>
<evidence type="ECO:0000313" key="13">
    <source>
        <dbReference type="EMBL" id="MEB3513057.1"/>
    </source>
</evidence>
<evidence type="ECO:0000256" key="4">
    <source>
        <dbReference type="ARBA" id="ARBA00022621"/>
    </source>
</evidence>
<dbReference type="InterPro" id="IPR009050">
    <property type="entry name" value="Globin-like_sf"/>
</dbReference>
<dbReference type="InterPro" id="IPR017927">
    <property type="entry name" value="FAD-bd_FR_type"/>
</dbReference>
<comment type="similarity">
    <text evidence="10">Belongs to the globin family.</text>
</comment>
<keyword evidence="7" id="KW-0520">NAD</keyword>
<dbReference type="PROSITE" id="PS01033">
    <property type="entry name" value="GLOBIN"/>
    <property type="match status" value="1"/>
</dbReference>
<evidence type="ECO:0000256" key="2">
    <source>
        <dbReference type="ARBA" id="ARBA00012229"/>
    </source>
</evidence>
<dbReference type="Pfam" id="PF00175">
    <property type="entry name" value="NAD_binding_1"/>
    <property type="match status" value="1"/>
</dbReference>
<keyword evidence="5" id="KW-0479">Metal-binding</keyword>
<proteinExistence type="inferred from homology"/>
<dbReference type="Proteomes" id="UP001348098">
    <property type="component" value="Unassembled WGS sequence"/>
</dbReference>
<evidence type="ECO:0000256" key="5">
    <source>
        <dbReference type="ARBA" id="ARBA00022723"/>
    </source>
</evidence>
<name>A0ABU6AZX5_9NOCA</name>
<evidence type="ECO:0000256" key="7">
    <source>
        <dbReference type="ARBA" id="ARBA00023027"/>
    </source>
</evidence>